<name>L8GRE2_ACACF</name>
<dbReference type="GO" id="GO:0017178">
    <property type="term" value="F:diphthine-ammonia ligase activity"/>
    <property type="evidence" value="ECO:0007669"/>
    <property type="project" value="UniProtKB-EC"/>
</dbReference>
<evidence type="ECO:0000313" key="11">
    <source>
        <dbReference type="EMBL" id="ELR15724.1"/>
    </source>
</evidence>
<dbReference type="OrthoDB" id="686384at2759"/>
<comment type="pathway">
    <text evidence="1">Protein modification; peptidyl-diphthamide biosynthesis.</text>
</comment>
<dbReference type="InterPro" id="IPR014729">
    <property type="entry name" value="Rossmann-like_a/b/a_fold"/>
</dbReference>
<dbReference type="NCBIfam" id="TIGR00290">
    <property type="entry name" value="MJ0570_dom"/>
    <property type="match status" value="1"/>
</dbReference>
<dbReference type="GO" id="GO:0005524">
    <property type="term" value="F:ATP binding"/>
    <property type="evidence" value="ECO:0007669"/>
    <property type="project" value="UniProtKB-KW"/>
</dbReference>
<evidence type="ECO:0000256" key="4">
    <source>
        <dbReference type="ARBA" id="ARBA00022598"/>
    </source>
</evidence>
<dbReference type="RefSeq" id="XP_004337737.1">
    <property type="nucleotide sequence ID" value="XM_004337689.1"/>
</dbReference>
<dbReference type="VEuPathDB" id="AmoebaDB:ACA1_379050"/>
<evidence type="ECO:0000256" key="8">
    <source>
        <dbReference type="ARBA" id="ARBA00031552"/>
    </source>
</evidence>
<evidence type="ECO:0000313" key="12">
    <source>
        <dbReference type="Proteomes" id="UP000011083"/>
    </source>
</evidence>
<keyword evidence="5" id="KW-0547">Nucleotide-binding</keyword>
<comment type="catalytic activity">
    <reaction evidence="9">
        <text>diphthine-[translation elongation factor 2] + NH4(+) + ATP = diphthamide-[translation elongation factor 2] + AMP + diphosphate + H(+)</text>
        <dbReference type="Rhea" id="RHEA:19753"/>
        <dbReference type="Rhea" id="RHEA-COMP:10172"/>
        <dbReference type="Rhea" id="RHEA-COMP:10174"/>
        <dbReference type="ChEBI" id="CHEBI:15378"/>
        <dbReference type="ChEBI" id="CHEBI:16692"/>
        <dbReference type="ChEBI" id="CHEBI:28938"/>
        <dbReference type="ChEBI" id="CHEBI:30616"/>
        <dbReference type="ChEBI" id="CHEBI:33019"/>
        <dbReference type="ChEBI" id="CHEBI:82696"/>
        <dbReference type="ChEBI" id="CHEBI:456215"/>
        <dbReference type="EC" id="6.3.1.14"/>
    </reaction>
</comment>
<evidence type="ECO:0000256" key="3">
    <source>
        <dbReference type="ARBA" id="ARBA00018426"/>
    </source>
</evidence>
<dbReference type="GO" id="GO:0017183">
    <property type="term" value="P:protein histidyl modification to diphthamide"/>
    <property type="evidence" value="ECO:0007669"/>
    <property type="project" value="TreeGrafter"/>
</dbReference>
<dbReference type="FunFam" id="3.90.1490.10:FF:000001">
    <property type="entry name" value="Diphthine--ammonia ligase"/>
    <property type="match status" value="1"/>
</dbReference>
<dbReference type="Pfam" id="PF01902">
    <property type="entry name" value="Diphthami_syn_2"/>
    <property type="match status" value="1"/>
</dbReference>
<dbReference type="SUPFAM" id="SSF52402">
    <property type="entry name" value="Adenine nucleotide alpha hydrolases-like"/>
    <property type="match status" value="1"/>
</dbReference>
<dbReference type="CDD" id="cd01994">
    <property type="entry name" value="AANH_PF0828-like"/>
    <property type="match status" value="1"/>
</dbReference>
<evidence type="ECO:0000256" key="1">
    <source>
        <dbReference type="ARBA" id="ARBA00005156"/>
    </source>
</evidence>
<evidence type="ECO:0000256" key="6">
    <source>
        <dbReference type="ARBA" id="ARBA00022840"/>
    </source>
</evidence>
<keyword evidence="12" id="KW-1185">Reference proteome</keyword>
<keyword evidence="6 11" id="KW-0067">ATP-binding</keyword>
<dbReference type="PANTHER" id="PTHR12196">
    <property type="entry name" value="DOMAIN OF UNKNOWN FUNCTION 71 DUF71 -CONTAINING PROTEIN"/>
    <property type="match status" value="1"/>
</dbReference>
<dbReference type="EMBL" id="KB008025">
    <property type="protein sequence ID" value="ELR15724.1"/>
    <property type="molecule type" value="Genomic_DNA"/>
</dbReference>
<evidence type="ECO:0000256" key="5">
    <source>
        <dbReference type="ARBA" id="ARBA00022741"/>
    </source>
</evidence>
<dbReference type="Proteomes" id="UP000011083">
    <property type="component" value="Unassembled WGS sequence"/>
</dbReference>
<dbReference type="Gene3D" id="3.90.1490.10">
    <property type="entry name" value="putative n-type atp pyrophosphatase, domain 2"/>
    <property type="match status" value="1"/>
</dbReference>
<dbReference type="OMA" id="NYALYWA"/>
<sequence>MEVVALVSGGKDSCMSMLEWGNDTMGTDELDSFMFQTVGHTVLQSYAQCMGLPLFRHTIRGKALNQDLHYAKTQEDEVESLYVLLKEVKKRFPNVQGVASGAILSDYQRFRVENVCERLGLVSLAYLWQRDQKELLQEMTEVPIDAVLIKVAALGLDPYKHLGKSITALRPLLFRLSDEYGCHPCGEGGEYETLTLDCPLFRYKIVLDETEVVIHSDDQFAQVGYFQIAKHHLEPKADYDASLVSGGEGIVYDVWKELPDELPQCTEAEVAVDAASTTHGELQAAEPLDISLSHGAQAKCRGGEHRRVAAGPTLCRHKG</sequence>
<dbReference type="STRING" id="1257118.L8GRE2"/>
<dbReference type="FunFam" id="3.40.50.620:FF:000145">
    <property type="entry name" value="ATP-binding domain containing protein"/>
    <property type="match status" value="1"/>
</dbReference>
<evidence type="ECO:0000259" key="10">
    <source>
        <dbReference type="Pfam" id="PF01902"/>
    </source>
</evidence>
<evidence type="ECO:0000256" key="2">
    <source>
        <dbReference type="ARBA" id="ARBA00012089"/>
    </source>
</evidence>
<evidence type="ECO:0000256" key="7">
    <source>
        <dbReference type="ARBA" id="ARBA00029814"/>
    </source>
</evidence>
<gene>
    <name evidence="11" type="ORF">ACA1_379050</name>
</gene>
<protein>
    <recommendedName>
        <fullName evidence="3">Diphthine--ammonia ligase</fullName>
        <ecNumber evidence="2">6.3.1.14</ecNumber>
    </recommendedName>
    <alternativeName>
        <fullName evidence="7">Diphthamide synthase</fullName>
    </alternativeName>
    <alternativeName>
        <fullName evidence="8">Diphthamide synthetase</fullName>
    </alternativeName>
</protein>
<dbReference type="AlphaFoldDB" id="L8GRE2"/>
<dbReference type="Gene3D" id="3.40.50.620">
    <property type="entry name" value="HUPs"/>
    <property type="match status" value="1"/>
</dbReference>
<reference evidence="11 12" key="1">
    <citation type="journal article" date="2013" name="Genome Biol.">
        <title>Genome of Acanthamoeba castellanii highlights extensive lateral gene transfer and early evolution of tyrosine kinase signaling.</title>
        <authorList>
            <person name="Clarke M."/>
            <person name="Lohan A.J."/>
            <person name="Liu B."/>
            <person name="Lagkouvardos I."/>
            <person name="Roy S."/>
            <person name="Zafar N."/>
            <person name="Bertelli C."/>
            <person name="Schilde C."/>
            <person name="Kianianmomeni A."/>
            <person name="Burglin T.R."/>
            <person name="Frech C."/>
            <person name="Turcotte B."/>
            <person name="Kopec K.O."/>
            <person name="Synnott J.M."/>
            <person name="Choo C."/>
            <person name="Paponov I."/>
            <person name="Finkler A."/>
            <person name="Soon Heng Tan C."/>
            <person name="Hutchins A.P."/>
            <person name="Weinmeier T."/>
            <person name="Rattei T."/>
            <person name="Chu J.S."/>
            <person name="Gimenez G."/>
            <person name="Irimia M."/>
            <person name="Rigden D.J."/>
            <person name="Fitzpatrick D.A."/>
            <person name="Lorenzo-Morales J."/>
            <person name="Bateman A."/>
            <person name="Chiu C.H."/>
            <person name="Tang P."/>
            <person name="Hegemann P."/>
            <person name="Fromm H."/>
            <person name="Raoult D."/>
            <person name="Greub G."/>
            <person name="Miranda-Saavedra D."/>
            <person name="Chen N."/>
            <person name="Nash P."/>
            <person name="Ginger M.L."/>
            <person name="Horn M."/>
            <person name="Schaap P."/>
            <person name="Caler L."/>
            <person name="Loftus B."/>
        </authorList>
    </citation>
    <scope>NUCLEOTIDE SEQUENCE [LARGE SCALE GENOMIC DNA]</scope>
    <source>
        <strain evidence="11 12">Neff</strain>
    </source>
</reference>
<dbReference type="KEGG" id="acan:ACA1_379050"/>
<feature type="domain" description="Diphthamide synthase" evidence="10">
    <location>
        <begin position="1"/>
        <end position="223"/>
    </location>
</feature>
<keyword evidence="4" id="KW-0436">Ligase</keyword>
<dbReference type="InterPro" id="IPR030662">
    <property type="entry name" value="DPH6/MJ0570"/>
</dbReference>
<dbReference type="PANTHER" id="PTHR12196:SF2">
    <property type="entry name" value="DIPHTHINE--AMMONIA LIGASE"/>
    <property type="match status" value="1"/>
</dbReference>
<dbReference type="InterPro" id="IPR002761">
    <property type="entry name" value="Diphthami_syn_dom"/>
</dbReference>
<dbReference type="EC" id="6.3.1.14" evidence="2"/>
<evidence type="ECO:0000256" key="9">
    <source>
        <dbReference type="ARBA" id="ARBA00048108"/>
    </source>
</evidence>
<organism evidence="11 12">
    <name type="scientific">Acanthamoeba castellanii (strain ATCC 30010 / Neff)</name>
    <dbReference type="NCBI Taxonomy" id="1257118"/>
    <lineage>
        <taxon>Eukaryota</taxon>
        <taxon>Amoebozoa</taxon>
        <taxon>Discosea</taxon>
        <taxon>Longamoebia</taxon>
        <taxon>Centramoebida</taxon>
        <taxon>Acanthamoebidae</taxon>
        <taxon>Acanthamoeba</taxon>
    </lineage>
</organism>
<proteinExistence type="predicted"/>
<dbReference type="GeneID" id="14916397"/>
<accession>L8GRE2</accession>